<organism evidence="1 2">
    <name type="scientific">Pleurotus ostreatus (strain PC15)</name>
    <name type="common">Oyster mushroom</name>
    <dbReference type="NCBI Taxonomy" id="1137138"/>
    <lineage>
        <taxon>Eukaryota</taxon>
        <taxon>Fungi</taxon>
        <taxon>Dikarya</taxon>
        <taxon>Basidiomycota</taxon>
        <taxon>Agaricomycotina</taxon>
        <taxon>Agaricomycetes</taxon>
        <taxon>Agaricomycetidae</taxon>
        <taxon>Agaricales</taxon>
        <taxon>Pleurotineae</taxon>
        <taxon>Pleurotaceae</taxon>
        <taxon>Pleurotus</taxon>
    </lineage>
</organism>
<reference evidence="2" key="1">
    <citation type="journal article" date="2014" name="Proc. Natl. Acad. Sci. U.S.A.">
        <title>Extensive sampling of basidiomycete genomes demonstrates inadequacy of the white-rot/brown-rot paradigm for wood decay fungi.</title>
        <authorList>
            <person name="Riley R."/>
            <person name="Salamov A.A."/>
            <person name="Brown D.W."/>
            <person name="Nagy L.G."/>
            <person name="Floudas D."/>
            <person name="Held B.W."/>
            <person name="Levasseur A."/>
            <person name="Lombard V."/>
            <person name="Morin E."/>
            <person name="Otillar R."/>
            <person name="Lindquist E.A."/>
            <person name="Sun H."/>
            <person name="LaButti K.M."/>
            <person name="Schmutz J."/>
            <person name="Jabbour D."/>
            <person name="Luo H."/>
            <person name="Baker S.E."/>
            <person name="Pisabarro A.G."/>
            <person name="Walton J.D."/>
            <person name="Blanchette R.A."/>
            <person name="Henrissat B."/>
            <person name="Martin F."/>
            <person name="Cullen D."/>
            <person name="Hibbett D.S."/>
            <person name="Grigoriev I.V."/>
        </authorList>
    </citation>
    <scope>NUCLEOTIDE SEQUENCE [LARGE SCALE GENOMIC DNA]</scope>
    <source>
        <strain evidence="2">PC15</strain>
    </source>
</reference>
<dbReference type="EMBL" id="KL198004">
    <property type="protein sequence ID" value="KDQ33487.1"/>
    <property type="molecule type" value="Genomic_DNA"/>
</dbReference>
<dbReference type="AlphaFoldDB" id="A0A067PAP0"/>
<dbReference type="InParanoid" id="A0A067PAP0"/>
<dbReference type="VEuPathDB" id="FungiDB:PLEOSDRAFT_1069524"/>
<gene>
    <name evidence="1" type="ORF">PLEOSDRAFT_1069524</name>
</gene>
<proteinExistence type="predicted"/>
<dbReference type="Proteomes" id="UP000027073">
    <property type="component" value="Unassembled WGS sequence"/>
</dbReference>
<evidence type="ECO:0000313" key="1">
    <source>
        <dbReference type="EMBL" id="KDQ33487.1"/>
    </source>
</evidence>
<feature type="non-terminal residue" evidence="1">
    <location>
        <position position="94"/>
    </location>
</feature>
<protein>
    <submittedName>
        <fullName evidence="1">Uncharacterized protein</fullName>
    </submittedName>
</protein>
<evidence type="ECO:0000313" key="2">
    <source>
        <dbReference type="Proteomes" id="UP000027073"/>
    </source>
</evidence>
<name>A0A067PAP0_PLEO1</name>
<dbReference type="HOGENOM" id="CLU_2391997_0_0_1"/>
<sequence length="94" mass="9866">MGAIIVVHHPSIDNHIDTNPETGMLTSDTRTINMGTTITKMGTIATDIGATINHTTIIHTGTTTIVDTMIINSDAAMVSTASTTMPMAILSLDI</sequence>
<accession>A0A067PAP0</accession>